<dbReference type="Pfam" id="PF05731">
    <property type="entry name" value="TROVE"/>
    <property type="match status" value="1"/>
</dbReference>
<dbReference type="Proteomes" id="UP000249819">
    <property type="component" value="Unassembled WGS sequence"/>
</dbReference>
<gene>
    <name evidence="2" type="ORF">CLV59_103596</name>
</gene>
<evidence type="ECO:0000259" key="1">
    <source>
        <dbReference type="PROSITE" id="PS50988"/>
    </source>
</evidence>
<reference evidence="2 3" key="1">
    <citation type="submission" date="2018-06" db="EMBL/GenBank/DDBJ databases">
        <title>Genomic Encyclopedia of Archaeal and Bacterial Type Strains, Phase II (KMG-II): from individual species to whole genera.</title>
        <authorList>
            <person name="Goeker M."/>
        </authorList>
    </citation>
    <scope>NUCLEOTIDE SEQUENCE [LARGE SCALE GENOMIC DNA]</scope>
    <source>
        <strain evidence="2 3">DSM 29821</strain>
    </source>
</reference>
<keyword evidence="3" id="KW-1185">Reference proteome</keyword>
<feature type="domain" description="TROVE" evidence="1">
    <location>
        <begin position="9"/>
        <end position="346"/>
    </location>
</feature>
<dbReference type="Gene3D" id="3.40.50.410">
    <property type="entry name" value="von Willebrand factor, type A domain"/>
    <property type="match status" value="1"/>
</dbReference>
<protein>
    <recommendedName>
        <fullName evidence="1">TROVE domain-containing protein</fullName>
    </recommendedName>
</protein>
<organism evidence="2 3">
    <name type="scientific">Chitinophaga dinghuensis</name>
    <dbReference type="NCBI Taxonomy" id="1539050"/>
    <lineage>
        <taxon>Bacteria</taxon>
        <taxon>Pseudomonadati</taxon>
        <taxon>Bacteroidota</taxon>
        <taxon>Chitinophagia</taxon>
        <taxon>Chitinophagales</taxon>
        <taxon>Chitinophagaceae</taxon>
        <taxon>Chitinophaga</taxon>
    </lineage>
</organism>
<dbReference type="GO" id="GO:0003723">
    <property type="term" value="F:RNA binding"/>
    <property type="evidence" value="ECO:0007669"/>
    <property type="project" value="InterPro"/>
</dbReference>
<name>A0A327W632_9BACT</name>
<evidence type="ECO:0000313" key="3">
    <source>
        <dbReference type="Proteomes" id="UP000249819"/>
    </source>
</evidence>
<dbReference type="PROSITE" id="PS50988">
    <property type="entry name" value="TROVE"/>
    <property type="match status" value="1"/>
</dbReference>
<proteinExistence type="predicted"/>
<dbReference type="OrthoDB" id="208855at2"/>
<dbReference type="AlphaFoldDB" id="A0A327W632"/>
<accession>A0A327W632</accession>
<dbReference type="EMBL" id="QLMA01000003">
    <property type="protein sequence ID" value="RAJ83625.1"/>
    <property type="molecule type" value="Genomic_DNA"/>
</dbReference>
<dbReference type="InterPro" id="IPR036465">
    <property type="entry name" value="vWFA_dom_sf"/>
</dbReference>
<dbReference type="RefSeq" id="WP_111592261.1">
    <property type="nucleotide sequence ID" value="NZ_QLMA01000003.1"/>
</dbReference>
<sequence>MNAHYLENNTNDKGYTPYSPAPEVALYNRVATISLDNLFHNKNTAMLVEISSLMEQTSPEFVAKLAVYCRNNLRLRRMAMVLAVALDRIHRGDGLVSKIISRVIQGPDEMMEFLACYRILNDKKGLSKQVQKGLAIAFNNISECECTQLSRSVTKSLRDALLLVHPKPKNAEQQALFNKIARQELPRTGNRKEKLSAAKKIWQEAPKGRNTSTSVVYAYDIRPLHKLPITTYHSIWNYQLRPLLYKLLQYKYEEVQCGILGRTLEIADLYRNDITPDLIPVITAYNRAGYNANGHLVLEELVKRKYKADKIMLFTYTQLWNTEQHPGSMAFRQAWTAYKQLFPTAKLYLFNYSLKGESRFEVIEEDVYALAGKNEKIVEMMEILDNRLSAFTDISAILL</sequence>
<evidence type="ECO:0000313" key="2">
    <source>
        <dbReference type="EMBL" id="RAJ83625.1"/>
    </source>
</evidence>
<dbReference type="InterPro" id="IPR037214">
    <property type="entry name" value="TROVE_dom_sf"/>
</dbReference>
<dbReference type="InterPro" id="IPR008858">
    <property type="entry name" value="TROVE_dom"/>
</dbReference>
<dbReference type="SUPFAM" id="SSF140864">
    <property type="entry name" value="TROVE domain-like"/>
    <property type="match status" value="1"/>
</dbReference>
<comment type="caution">
    <text evidence="2">The sequence shown here is derived from an EMBL/GenBank/DDBJ whole genome shotgun (WGS) entry which is preliminary data.</text>
</comment>